<dbReference type="InterPro" id="IPR013792">
    <property type="entry name" value="RNA3'P_cycl/enolpyr_Trfase_a/b"/>
</dbReference>
<comment type="catalytic activity">
    <reaction evidence="15">
        <text>phosphoenolpyruvate + UDP-N-acetyl-alpha-D-glucosamine = UDP-N-acetyl-3-O-(1-carboxyvinyl)-alpha-D-glucosamine + phosphate</text>
        <dbReference type="Rhea" id="RHEA:18681"/>
        <dbReference type="ChEBI" id="CHEBI:43474"/>
        <dbReference type="ChEBI" id="CHEBI:57705"/>
        <dbReference type="ChEBI" id="CHEBI:58702"/>
        <dbReference type="ChEBI" id="CHEBI:68483"/>
        <dbReference type="EC" id="2.5.1.7"/>
    </reaction>
</comment>
<keyword evidence="9" id="KW-0961">Cell wall biogenesis/degradation</keyword>
<evidence type="ECO:0000256" key="12">
    <source>
        <dbReference type="ARBA" id="ARBA00039754"/>
    </source>
</evidence>
<comment type="similarity">
    <text evidence="10">Belongs to the EPSP synthase family. MurA subfamily.</text>
</comment>
<evidence type="ECO:0000256" key="15">
    <source>
        <dbReference type="ARBA" id="ARBA00047527"/>
    </source>
</evidence>
<evidence type="ECO:0000256" key="4">
    <source>
        <dbReference type="ARBA" id="ARBA00022618"/>
    </source>
</evidence>
<feature type="repeat" description="ANK" evidence="16">
    <location>
        <begin position="57"/>
        <end position="90"/>
    </location>
</feature>
<dbReference type="Gene3D" id="3.65.10.10">
    <property type="entry name" value="Enolpyruvate transferase domain"/>
    <property type="match status" value="2"/>
</dbReference>
<name>A0ABX1VG32_9PLAN</name>
<dbReference type="Pfam" id="PF00275">
    <property type="entry name" value="EPSP_synthase"/>
    <property type="match status" value="1"/>
</dbReference>
<keyword evidence="5 19" id="KW-0808">Transferase</keyword>
<evidence type="ECO:0000256" key="17">
    <source>
        <dbReference type="SAM" id="MobiDB-lite"/>
    </source>
</evidence>
<dbReference type="InterPro" id="IPR001986">
    <property type="entry name" value="Enolpyruvate_Tfrase_dom"/>
</dbReference>
<dbReference type="GO" id="GO:0008760">
    <property type="term" value="F:UDP-N-acetylglucosamine 1-carboxyvinyltransferase activity"/>
    <property type="evidence" value="ECO:0007669"/>
    <property type="project" value="UniProtKB-EC"/>
</dbReference>
<evidence type="ECO:0000256" key="14">
    <source>
        <dbReference type="ARBA" id="ARBA00042842"/>
    </source>
</evidence>
<feature type="region of interest" description="Disordered" evidence="17">
    <location>
        <begin position="307"/>
        <end position="332"/>
    </location>
</feature>
<keyword evidence="8" id="KW-0131">Cell cycle</keyword>
<keyword evidence="4" id="KW-0132">Cell division</keyword>
<evidence type="ECO:0000313" key="20">
    <source>
        <dbReference type="Proteomes" id="UP000609651"/>
    </source>
</evidence>
<dbReference type="EMBL" id="WTPX01000118">
    <property type="protein sequence ID" value="NNJ27072.1"/>
    <property type="molecule type" value="Genomic_DNA"/>
</dbReference>
<feature type="domain" description="Enolpyruvate transferase" evidence="18">
    <location>
        <begin position="2"/>
        <end position="293"/>
    </location>
</feature>
<evidence type="ECO:0000256" key="8">
    <source>
        <dbReference type="ARBA" id="ARBA00023306"/>
    </source>
</evidence>
<organism evidence="19 20">
    <name type="scientific">Alienimonas chondri</name>
    <dbReference type="NCBI Taxonomy" id="2681879"/>
    <lineage>
        <taxon>Bacteria</taxon>
        <taxon>Pseudomonadati</taxon>
        <taxon>Planctomycetota</taxon>
        <taxon>Planctomycetia</taxon>
        <taxon>Planctomycetales</taxon>
        <taxon>Planctomycetaceae</taxon>
        <taxon>Alienimonas</taxon>
    </lineage>
</organism>
<evidence type="ECO:0000259" key="18">
    <source>
        <dbReference type="Pfam" id="PF00275"/>
    </source>
</evidence>
<evidence type="ECO:0000256" key="5">
    <source>
        <dbReference type="ARBA" id="ARBA00022679"/>
    </source>
</evidence>
<evidence type="ECO:0000256" key="3">
    <source>
        <dbReference type="ARBA" id="ARBA00022490"/>
    </source>
</evidence>
<evidence type="ECO:0000256" key="2">
    <source>
        <dbReference type="ARBA" id="ARBA00004752"/>
    </source>
</evidence>
<evidence type="ECO:0000256" key="7">
    <source>
        <dbReference type="ARBA" id="ARBA00022984"/>
    </source>
</evidence>
<evidence type="ECO:0000256" key="13">
    <source>
        <dbReference type="ARBA" id="ARBA00042443"/>
    </source>
</evidence>
<comment type="caution">
    <text evidence="19">The sequence shown here is derived from an EMBL/GenBank/DDBJ whole genome shotgun (WGS) entry which is preliminary data.</text>
</comment>
<reference evidence="19 20" key="1">
    <citation type="journal article" date="2020" name="Syst. Appl. Microbiol.">
        <title>Alienimonas chondri sp. nov., a novel planctomycete isolated from the biofilm of the red alga Chondrus crispus.</title>
        <authorList>
            <person name="Vitorino I."/>
            <person name="Albuquerque L."/>
            <person name="Wiegand S."/>
            <person name="Kallscheuer N."/>
            <person name="da Costa M.S."/>
            <person name="Lobo-da-Cunha A."/>
            <person name="Jogler C."/>
            <person name="Lage O.M."/>
        </authorList>
    </citation>
    <scope>NUCLEOTIDE SEQUENCE [LARGE SCALE GENOMIC DNA]</scope>
    <source>
        <strain evidence="19 20">LzC2</strain>
    </source>
</reference>
<dbReference type="Proteomes" id="UP000609651">
    <property type="component" value="Unassembled WGS sequence"/>
</dbReference>
<keyword evidence="20" id="KW-1185">Reference proteome</keyword>
<accession>A0ABX1VG32</accession>
<keyword evidence="6" id="KW-0133">Cell shape</keyword>
<evidence type="ECO:0000313" key="19">
    <source>
        <dbReference type="EMBL" id="NNJ27072.1"/>
    </source>
</evidence>
<evidence type="ECO:0000256" key="11">
    <source>
        <dbReference type="ARBA" id="ARBA00039108"/>
    </source>
</evidence>
<evidence type="ECO:0000256" key="6">
    <source>
        <dbReference type="ARBA" id="ARBA00022960"/>
    </source>
</evidence>
<evidence type="ECO:0000256" key="1">
    <source>
        <dbReference type="ARBA" id="ARBA00004496"/>
    </source>
</evidence>
<evidence type="ECO:0000256" key="16">
    <source>
        <dbReference type="PROSITE-ProRule" id="PRU00023"/>
    </source>
</evidence>
<dbReference type="InterPro" id="IPR050068">
    <property type="entry name" value="MurA_subfamily"/>
</dbReference>
<evidence type="ECO:0000256" key="9">
    <source>
        <dbReference type="ARBA" id="ARBA00023316"/>
    </source>
</evidence>
<keyword evidence="3" id="KW-0963">Cytoplasm</keyword>
<protein>
    <recommendedName>
        <fullName evidence="12">UDP-N-acetylglucosamine 1-carboxyvinyltransferase</fullName>
        <ecNumber evidence="11">2.5.1.7</ecNumber>
    </recommendedName>
    <alternativeName>
        <fullName evidence="13">Enoylpyruvate transferase</fullName>
    </alternativeName>
    <alternativeName>
        <fullName evidence="14">UDP-N-acetylglucosamine enolpyruvyl transferase</fullName>
    </alternativeName>
</protein>
<dbReference type="EC" id="2.5.1.7" evidence="11"/>
<dbReference type="SUPFAM" id="SSF55205">
    <property type="entry name" value="EPT/RTPC-like"/>
    <property type="match status" value="1"/>
</dbReference>
<comment type="subcellular location">
    <subcellularLocation>
        <location evidence="1">Cytoplasm</location>
    </subcellularLocation>
</comment>
<dbReference type="PANTHER" id="PTHR43783:SF1">
    <property type="entry name" value="UDP-N-ACETYLGLUCOSAMINE 1-CARBOXYVINYLTRANSFERASE"/>
    <property type="match status" value="1"/>
</dbReference>
<keyword evidence="16" id="KW-0040">ANK repeat</keyword>
<comment type="pathway">
    <text evidence="2">Cell wall biogenesis; peptidoglycan biosynthesis.</text>
</comment>
<evidence type="ECO:0000256" key="10">
    <source>
        <dbReference type="ARBA" id="ARBA00038367"/>
    </source>
</evidence>
<proteinExistence type="inferred from homology"/>
<dbReference type="InterPro" id="IPR002110">
    <property type="entry name" value="Ankyrin_rpt"/>
</dbReference>
<sequence>MEALGAAVSRDERGVTVSVDRLRGARINLSAPPAPGLPGVPTVTGTMNLLCAAAVAQGVTVLHGAAQEPEVIALGELLIAAGANIDGLGTDTLRILGVPKLHGVNAPSPATAVPGDRIEAGTWMIAAAATGGRVVIDGVDPDHVAALSESLRDAGAVVSVCGSGSHRAIRVIGPSRPTALEVRSEAYPGLPTDLLPQLAALAAVAEGVSLLTDDVFPGRNAHLAPLAAFEAAVSRADATAVVTGGNLVGAQALAPDLRAAAALLIAALAAEGTSRISGAAVLLRGYERPAEKLASLGAAVEAHSVRLGGRPERRSGRGRWRRVGPGGILGASRPVPSETSACYAAA</sequence>
<dbReference type="InterPro" id="IPR036968">
    <property type="entry name" value="Enolpyruvate_Tfrase_sf"/>
</dbReference>
<gene>
    <name evidence="19" type="primary">murAB</name>
    <name evidence="19" type="ORF">LzC2_31690</name>
</gene>
<dbReference type="PANTHER" id="PTHR43783">
    <property type="entry name" value="UDP-N-ACETYLGLUCOSAMINE 1-CARBOXYVINYLTRANSFERASE"/>
    <property type="match status" value="1"/>
</dbReference>
<dbReference type="PROSITE" id="PS50088">
    <property type="entry name" value="ANK_REPEAT"/>
    <property type="match status" value="1"/>
</dbReference>
<keyword evidence="7" id="KW-0573">Peptidoglycan synthesis</keyword>